<evidence type="ECO:0000313" key="2">
    <source>
        <dbReference type="EMBL" id="PWD51182.1"/>
    </source>
</evidence>
<feature type="region of interest" description="Disordered" evidence="1">
    <location>
        <begin position="398"/>
        <end position="461"/>
    </location>
</feature>
<dbReference type="OrthoDB" id="2086631at2"/>
<sequence length="461" mass="49620">MTTPPSDPSAMKHWTELPGLADTATRLLRIDRETAARHSAILPGAVHVWTPGRGGPQLLMDFAGNAMVADSALSQELMLTAFNRGMRTDDAEAARLIHAGSNLMAYAAATTGRTPTKVPREDPGADAIGALGRGPFQQTTPEEIEARLSRGGVGSWVFVGIDRAHGPGHWFMAAVTAEGIQAVDPLIGRNFAWPPEIGAIRWWTDGPPSTPPARVVVDVRSPRGVRIWTETRPELQGRALEILEYFARSEDLHARSAVWNSFSWAAVASSGSDLRLATTDLTKPGIKALTWDVDPMLELREAEMRVAAGVRRDPIHLVDHLRWRPEIVERGRAVLRRRSRADGDTGWLLTTSVDDDGADLPLVAAHEVHRVAPWVTPFLSHPVGTLLEVAADGTVTPLSAPAPATAPRPRPAASPTTSTPAPPSRTGPRAPSSSSRRRTGSRARSRATSTCSGSCRRMPSP</sequence>
<reference evidence="2 3" key="1">
    <citation type="submission" date="2018-03" db="EMBL/GenBank/DDBJ databases">
        <title>Genome assembly of novel Miniimonas species PCH200.</title>
        <authorList>
            <person name="Thakur V."/>
            <person name="Kumar V."/>
            <person name="Singh D."/>
        </authorList>
    </citation>
    <scope>NUCLEOTIDE SEQUENCE [LARGE SCALE GENOMIC DNA]</scope>
    <source>
        <strain evidence="2 3">PCH200</strain>
    </source>
</reference>
<feature type="compositionally biased region" description="Low complexity" evidence="1">
    <location>
        <begin position="446"/>
        <end position="461"/>
    </location>
</feature>
<organism evidence="2 3">
    <name type="scientific">Serinibacter arcticus</name>
    <dbReference type="NCBI Taxonomy" id="1655435"/>
    <lineage>
        <taxon>Bacteria</taxon>
        <taxon>Bacillati</taxon>
        <taxon>Actinomycetota</taxon>
        <taxon>Actinomycetes</taxon>
        <taxon>Micrococcales</taxon>
        <taxon>Beutenbergiaceae</taxon>
        <taxon>Serinibacter</taxon>
    </lineage>
</organism>
<evidence type="ECO:0000256" key="1">
    <source>
        <dbReference type="SAM" id="MobiDB-lite"/>
    </source>
</evidence>
<accession>A0A2U1ZW83</accession>
<keyword evidence="3" id="KW-1185">Reference proteome</keyword>
<dbReference type="EMBL" id="PYHR01000002">
    <property type="protein sequence ID" value="PWD51182.1"/>
    <property type="molecule type" value="Genomic_DNA"/>
</dbReference>
<name>A0A2U1ZW83_9MICO</name>
<feature type="compositionally biased region" description="Basic residues" evidence="1">
    <location>
        <begin position="435"/>
        <end position="445"/>
    </location>
</feature>
<dbReference type="RefSeq" id="WP_109229563.1">
    <property type="nucleotide sequence ID" value="NZ_PYHR01000002.1"/>
</dbReference>
<evidence type="ECO:0000313" key="3">
    <source>
        <dbReference type="Proteomes" id="UP000245166"/>
    </source>
</evidence>
<dbReference type="AlphaFoldDB" id="A0A2U1ZW83"/>
<gene>
    <name evidence="2" type="ORF">C8046_11510</name>
</gene>
<proteinExistence type="predicted"/>
<protein>
    <submittedName>
        <fullName evidence="2">Uncharacterized protein</fullName>
    </submittedName>
</protein>
<comment type="caution">
    <text evidence="2">The sequence shown here is derived from an EMBL/GenBank/DDBJ whole genome shotgun (WGS) entry which is preliminary data.</text>
</comment>
<dbReference type="Proteomes" id="UP000245166">
    <property type="component" value="Unassembled WGS sequence"/>
</dbReference>